<evidence type="ECO:0000313" key="14">
    <source>
        <dbReference type="Proteomes" id="UP000279307"/>
    </source>
</evidence>
<evidence type="ECO:0000256" key="1">
    <source>
        <dbReference type="ARBA" id="ARBA00004651"/>
    </source>
</evidence>
<evidence type="ECO:0000313" key="11">
    <source>
        <dbReference type="EMBL" id="EZA46969.1"/>
    </source>
</evidence>
<dbReference type="Pfam" id="PF02949">
    <property type="entry name" value="7tm_6"/>
    <property type="match status" value="1"/>
</dbReference>
<evidence type="ECO:0000313" key="13">
    <source>
        <dbReference type="Proteomes" id="UP000053097"/>
    </source>
</evidence>
<proteinExistence type="inferred from homology"/>
<organism evidence="11 13">
    <name type="scientific">Ooceraea biroi</name>
    <name type="common">Clonal raider ant</name>
    <name type="synonym">Cerapachys biroi</name>
    <dbReference type="NCBI Taxonomy" id="2015173"/>
    <lineage>
        <taxon>Eukaryota</taxon>
        <taxon>Metazoa</taxon>
        <taxon>Ecdysozoa</taxon>
        <taxon>Arthropoda</taxon>
        <taxon>Hexapoda</taxon>
        <taxon>Insecta</taxon>
        <taxon>Pterygota</taxon>
        <taxon>Neoptera</taxon>
        <taxon>Endopterygota</taxon>
        <taxon>Hymenoptera</taxon>
        <taxon>Apocrita</taxon>
        <taxon>Aculeata</taxon>
        <taxon>Formicoidea</taxon>
        <taxon>Formicidae</taxon>
        <taxon>Dorylinae</taxon>
        <taxon>Ooceraea</taxon>
    </lineage>
</organism>
<reference evidence="11 13" key="1">
    <citation type="journal article" date="2014" name="Curr. Biol.">
        <title>The genome of the clonal raider ant Cerapachys biroi.</title>
        <authorList>
            <person name="Oxley P.R."/>
            <person name="Ji L."/>
            <person name="Fetter-Pruneda I."/>
            <person name="McKenzie S.K."/>
            <person name="Li C."/>
            <person name="Hu H."/>
            <person name="Zhang G."/>
            <person name="Kronauer D.J."/>
        </authorList>
    </citation>
    <scope>NUCLEOTIDE SEQUENCE [LARGE SCALE GENOMIC DNA]</scope>
</reference>
<evidence type="ECO:0000256" key="10">
    <source>
        <dbReference type="RuleBase" id="RU351113"/>
    </source>
</evidence>
<dbReference type="AlphaFoldDB" id="A0A026VVV8"/>
<dbReference type="EMBL" id="KK108049">
    <property type="protein sequence ID" value="EZA46969.1"/>
    <property type="molecule type" value="Genomic_DNA"/>
</dbReference>
<keyword evidence="5 10" id="KW-0552">Olfaction</keyword>
<dbReference type="InterPro" id="IPR004117">
    <property type="entry name" value="7tm6_olfct_rcpt"/>
</dbReference>
<evidence type="ECO:0000256" key="5">
    <source>
        <dbReference type="ARBA" id="ARBA00022725"/>
    </source>
</evidence>
<name>A0A026VVV8_OOCBI</name>
<comment type="similarity">
    <text evidence="10">Belongs to the insect chemoreceptor superfamily. Heteromeric odorant receptor channel (TC 1.A.69) family.</text>
</comment>
<evidence type="ECO:0000256" key="3">
    <source>
        <dbReference type="ARBA" id="ARBA00022606"/>
    </source>
</evidence>
<keyword evidence="13" id="KW-1185">Reference proteome</keyword>
<feature type="transmembrane region" description="Helical" evidence="10">
    <location>
        <begin position="30"/>
        <end position="49"/>
    </location>
</feature>
<dbReference type="Proteomes" id="UP000053097">
    <property type="component" value="Unassembled WGS sequence"/>
</dbReference>
<keyword evidence="6 10" id="KW-1133">Transmembrane helix</keyword>
<evidence type="ECO:0000256" key="2">
    <source>
        <dbReference type="ARBA" id="ARBA00022475"/>
    </source>
</evidence>
<feature type="transmembrane region" description="Helical" evidence="10">
    <location>
        <begin position="125"/>
        <end position="147"/>
    </location>
</feature>
<gene>
    <name evidence="12" type="ORF">DMN91_005863</name>
    <name evidence="11" type="ORF">X777_16822</name>
</gene>
<feature type="transmembrane region" description="Helical" evidence="10">
    <location>
        <begin position="61"/>
        <end position="82"/>
    </location>
</feature>
<dbReference type="PANTHER" id="PTHR21137:SF35">
    <property type="entry name" value="ODORANT RECEPTOR 19A-RELATED"/>
    <property type="match status" value="1"/>
</dbReference>
<feature type="transmembrane region" description="Helical" evidence="10">
    <location>
        <begin position="174"/>
        <end position="194"/>
    </location>
</feature>
<evidence type="ECO:0000256" key="9">
    <source>
        <dbReference type="ARBA" id="ARBA00023224"/>
    </source>
</evidence>
<dbReference type="Proteomes" id="UP000279307">
    <property type="component" value="Chromosome 6"/>
</dbReference>
<accession>A0A026VVV8</accession>
<keyword evidence="9 10" id="KW-0807">Transducer</keyword>
<evidence type="ECO:0000256" key="8">
    <source>
        <dbReference type="ARBA" id="ARBA00023170"/>
    </source>
</evidence>
<evidence type="ECO:0000313" key="12">
    <source>
        <dbReference type="EMBL" id="RLU21490.1"/>
    </source>
</evidence>
<dbReference type="GO" id="GO:0005886">
    <property type="term" value="C:plasma membrane"/>
    <property type="evidence" value="ECO:0007669"/>
    <property type="project" value="UniProtKB-SubCell"/>
</dbReference>
<evidence type="ECO:0000256" key="7">
    <source>
        <dbReference type="ARBA" id="ARBA00023136"/>
    </source>
</evidence>
<dbReference type="OrthoDB" id="7551773at2759"/>
<reference evidence="12" key="3">
    <citation type="submission" date="2018-07" db="EMBL/GenBank/DDBJ databases">
        <authorList>
            <person name="Mckenzie S.K."/>
            <person name="Kronauer D.J.C."/>
        </authorList>
    </citation>
    <scope>NUCLEOTIDE SEQUENCE</scope>
    <source>
        <strain evidence="12">Clonal line C1</strain>
    </source>
</reference>
<evidence type="ECO:0000256" key="4">
    <source>
        <dbReference type="ARBA" id="ARBA00022692"/>
    </source>
</evidence>
<comment type="subcellular location">
    <subcellularLocation>
        <location evidence="1 10">Cell membrane</location>
        <topology evidence="1 10">Multi-pass membrane protein</topology>
    </subcellularLocation>
</comment>
<keyword evidence="8 10" id="KW-0675">Receptor</keyword>
<feature type="transmembrane region" description="Helical" evidence="10">
    <location>
        <begin position="265"/>
        <end position="283"/>
    </location>
</feature>
<keyword evidence="2" id="KW-1003">Cell membrane</keyword>
<evidence type="ECO:0000256" key="6">
    <source>
        <dbReference type="ARBA" id="ARBA00022989"/>
    </source>
</evidence>
<dbReference type="PANTHER" id="PTHR21137">
    <property type="entry name" value="ODORANT RECEPTOR"/>
    <property type="match status" value="1"/>
</dbReference>
<reference evidence="12 14" key="2">
    <citation type="journal article" date="2018" name="Genome Res.">
        <title>The genomic architecture and molecular evolution of ant odorant receptors.</title>
        <authorList>
            <person name="McKenzie S.K."/>
            <person name="Kronauer D.J.C."/>
        </authorList>
    </citation>
    <scope>NUCLEOTIDE SEQUENCE [LARGE SCALE GENOMIC DNA]</scope>
    <source>
        <strain evidence="12">Clonal line C1</strain>
    </source>
</reference>
<dbReference type="GO" id="GO:0007165">
    <property type="term" value="P:signal transduction"/>
    <property type="evidence" value="ECO:0007669"/>
    <property type="project" value="UniProtKB-KW"/>
</dbReference>
<feature type="transmembrane region" description="Helical" evidence="10">
    <location>
        <begin position="200"/>
        <end position="218"/>
    </location>
</feature>
<dbReference type="EMBL" id="QOIP01000006">
    <property type="protein sequence ID" value="RLU21490.1"/>
    <property type="molecule type" value="Genomic_DNA"/>
</dbReference>
<keyword evidence="3 10" id="KW-0716">Sensory transduction</keyword>
<dbReference type="GO" id="GO:0005549">
    <property type="term" value="F:odorant binding"/>
    <property type="evidence" value="ECO:0007669"/>
    <property type="project" value="InterPro"/>
</dbReference>
<dbReference type="GO" id="GO:0004984">
    <property type="term" value="F:olfactory receptor activity"/>
    <property type="evidence" value="ECO:0007669"/>
    <property type="project" value="InterPro"/>
</dbReference>
<keyword evidence="7 10" id="KW-0472">Membrane</keyword>
<keyword evidence="4 10" id="KW-0812">Transmembrane</keyword>
<feature type="transmembrane region" description="Helical" evidence="10">
    <location>
        <begin position="295"/>
        <end position="315"/>
    </location>
</feature>
<protein>
    <recommendedName>
        <fullName evidence="10">Odorant receptor</fullName>
    </recommendedName>
</protein>
<sequence>MICLETEYFVISKPLLKAIGLWPYQQSALIWFQVILFSGILATVIIFQLTTFVTSKCTTNFVIKILSNAFFFLTLLTKYTSFRLHINVIKDLLTQLQDTCNQITEPNEIAIIRKYGYNARRYTSIFRTFFLSTVPITIIGQVLPNIFHSVLSNNESRPHNLQITMEYFIDQQKYFYFILFHLNTAICIGIITTAAVGSTFIAYFQYACGMFMIASFRIENAMENNKLQDINNKHFILIGLSRAVEMHRQAVKLCDLLICRFETMYFCLIVFGVICLSLNLLQIFQTKESGEIQEFVLSIVLVAVCGFYMFVANLVGQDITDHNDEIYVTVYNVQWYKAPLHIQKIILFLLQRGVKSFTLTIGGLFDASFECFATLVKASVSYFTVLYSTR</sequence>